<dbReference type="GO" id="GO:0018812">
    <property type="term" value="F:3-hydroxyacyl-CoA dehydratase activity"/>
    <property type="evidence" value="ECO:0007669"/>
    <property type="project" value="UniProtKB-ARBA"/>
</dbReference>
<name>A0AA35R5Y3_GEOBA</name>
<keyword evidence="6" id="KW-0443">Lipid metabolism</keyword>
<dbReference type="InterPro" id="IPR051687">
    <property type="entry name" value="Peroxisomal_Beta-Oxidation"/>
</dbReference>
<keyword evidence="13" id="KW-1185">Reference proteome</keyword>
<dbReference type="SMART" id="SM00822">
    <property type="entry name" value="PKS_KR"/>
    <property type="match status" value="1"/>
</dbReference>
<dbReference type="EMBL" id="CASHTH010000568">
    <property type="protein sequence ID" value="CAI8004672.1"/>
    <property type="molecule type" value="Genomic_DNA"/>
</dbReference>
<protein>
    <recommendedName>
        <fullName evidence="10">Peroxisomal multifunctional enzyme type 2</fullName>
    </recommendedName>
</protein>
<evidence type="ECO:0000259" key="11">
    <source>
        <dbReference type="SMART" id="SM00822"/>
    </source>
</evidence>
<dbReference type="FunFam" id="3.40.50.720:FF:000185">
    <property type="entry name" value="peroxisomal multifunctional enzyme type 2"/>
    <property type="match status" value="1"/>
</dbReference>
<dbReference type="CDD" id="cd05353">
    <property type="entry name" value="hydroxyacyl-CoA-like_DH_SDR_c-like"/>
    <property type="match status" value="1"/>
</dbReference>
<evidence type="ECO:0000313" key="13">
    <source>
        <dbReference type="Proteomes" id="UP001174909"/>
    </source>
</evidence>
<keyword evidence="4" id="KW-0276">Fatty acid metabolism</keyword>
<dbReference type="SUPFAM" id="SSF55718">
    <property type="entry name" value="SCP-like"/>
    <property type="match status" value="1"/>
</dbReference>
<keyword evidence="8" id="KW-0413">Isomerase</keyword>
<dbReference type="GO" id="GO:0005777">
    <property type="term" value="C:peroxisome"/>
    <property type="evidence" value="ECO:0007669"/>
    <property type="project" value="UniProtKB-SubCell"/>
</dbReference>
<dbReference type="FunFam" id="3.10.129.10:FF:000013">
    <property type="entry name" value="Peroxisomal multifunctional enzyme type 2"/>
    <property type="match status" value="1"/>
</dbReference>
<dbReference type="InterPro" id="IPR036291">
    <property type="entry name" value="NAD(P)-bd_dom_sf"/>
</dbReference>
<reference evidence="12" key="1">
    <citation type="submission" date="2023-03" db="EMBL/GenBank/DDBJ databases">
        <authorList>
            <person name="Steffen K."/>
            <person name="Cardenas P."/>
        </authorList>
    </citation>
    <scope>NUCLEOTIDE SEQUENCE</scope>
</reference>
<organism evidence="12 13">
    <name type="scientific">Geodia barretti</name>
    <name type="common">Barrett's horny sponge</name>
    <dbReference type="NCBI Taxonomy" id="519541"/>
    <lineage>
        <taxon>Eukaryota</taxon>
        <taxon>Metazoa</taxon>
        <taxon>Porifera</taxon>
        <taxon>Demospongiae</taxon>
        <taxon>Heteroscleromorpha</taxon>
        <taxon>Tetractinellida</taxon>
        <taxon>Astrophorina</taxon>
        <taxon>Geodiidae</taxon>
        <taxon>Geodia</taxon>
    </lineage>
</organism>
<dbReference type="SUPFAM" id="SSF51735">
    <property type="entry name" value="NAD(P)-binding Rossmann-fold domains"/>
    <property type="match status" value="1"/>
</dbReference>
<dbReference type="InterPro" id="IPR029069">
    <property type="entry name" value="HotDog_dom_sf"/>
</dbReference>
<keyword evidence="5" id="KW-0560">Oxidoreductase</keyword>
<dbReference type="InterPro" id="IPR003033">
    <property type="entry name" value="SCP2_sterol-bd_dom"/>
</dbReference>
<dbReference type="AlphaFoldDB" id="A0AA35R5Y3"/>
<accession>A0AA35R5Y3</accession>
<dbReference type="CDD" id="cd03448">
    <property type="entry name" value="HDE_HSD"/>
    <property type="match status" value="1"/>
</dbReference>
<sequence length="742" mass="80386">MLIVPRLLLTRSCIRRLHSTVRTAMALRFDGRVALVTGAGGGLGKEYALLLANRGAKVVVNDLGGTWTGEGKSSKAADEVVSLIRANGGTAVANYDSVEDGDKVVKTAIDNFGRIDILINNAGILRDRSLLKMTEKDWDLVHAVHMRGAFMVTRAALLYMRKQDYGRVVVTSSTSGLYGSFGQINYSAAKMGLVGFSHTLAMEGEKYNILSNVIVPIAYSRMSATVMAPEMGEIMKPVYVAPIVAYLCHEDCTDTGGVFECAGGWAGKVRLQQSQGTTFNNPITIEQVRDKWDEVCDWTRVTHHRTAAEVGAMVVEKVSDKGDESDSEEVSVSYTFTSRDIILYALGVGAEISQTDTSELKFLFEGHEDFSAIPSYAVLPAMNSALNGVMARGIPGVKEFSLANALHGEQYVELRKPFPTEGTVTCVGRLVDVLDKKSGAVIIVDIETMDEAGDLLSINQFTTFIVGAGGFGGKRSSQHAKPTVPAPSRAPDASLRHKTLPIQAALYRLSGDYNPLHIDADFAKIGGFSTPILHGLCSYGIATRHIMRQYCNNDATMVKAIKTRFVKPVLPGETIQTDMWREGSRIHFKCRSVESGNVVLDGGYIDLDPAKLASISTSSAPPEGDAGLKSSSVFEELKQHVASTPDIVRKVKAVFLWNITKAGKRVAQWTVDLKNAPGAVYYGEPRGEKAGCTLTLSDDNFMGLVSGELKAQQLFMQGKLKLSGNIMLSQKLQGLFEARSKL</sequence>
<dbReference type="InterPro" id="IPR036527">
    <property type="entry name" value="SCP2_sterol-bd_dom_sf"/>
</dbReference>
<dbReference type="Gene3D" id="3.30.1050.10">
    <property type="entry name" value="SCP2 sterol-binding domain"/>
    <property type="match status" value="1"/>
</dbReference>
<evidence type="ECO:0000256" key="10">
    <source>
        <dbReference type="ARBA" id="ARBA00073497"/>
    </source>
</evidence>
<evidence type="ECO:0000313" key="12">
    <source>
        <dbReference type="EMBL" id="CAI8004672.1"/>
    </source>
</evidence>
<dbReference type="InterPro" id="IPR002539">
    <property type="entry name" value="MaoC-like_dom"/>
</dbReference>
<keyword evidence="9" id="KW-0456">Lyase</keyword>
<comment type="caution">
    <text evidence="12">The sequence shown here is derived from an EMBL/GenBank/DDBJ whole genome shotgun (WGS) entry which is preliminary data.</text>
</comment>
<dbReference type="Gene3D" id="1.10.287.4290">
    <property type="match status" value="1"/>
</dbReference>
<dbReference type="GO" id="GO:0006631">
    <property type="term" value="P:fatty acid metabolic process"/>
    <property type="evidence" value="ECO:0007669"/>
    <property type="project" value="UniProtKB-KW"/>
</dbReference>
<dbReference type="GO" id="GO:0016853">
    <property type="term" value="F:isomerase activity"/>
    <property type="evidence" value="ECO:0007669"/>
    <property type="project" value="UniProtKB-KW"/>
</dbReference>
<dbReference type="InterPro" id="IPR002347">
    <property type="entry name" value="SDR_fam"/>
</dbReference>
<dbReference type="InterPro" id="IPR054357">
    <property type="entry name" value="MFE-2_N"/>
</dbReference>
<feature type="domain" description="Ketoreductase" evidence="11">
    <location>
        <begin position="32"/>
        <end position="225"/>
    </location>
</feature>
<dbReference type="PANTHER" id="PTHR45024">
    <property type="entry name" value="DEHYDROGENASES, SHORT CHAIN"/>
    <property type="match status" value="1"/>
</dbReference>
<dbReference type="Pfam" id="PF00106">
    <property type="entry name" value="adh_short"/>
    <property type="match status" value="1"/>
</dbReference>
<dbReference type="PRINTS" id="PR00081">
    <property type="entry name" value="GDHRDH"/>
</dbReference>
<evidence type="ECO:0000256" key="6">
    <source>
        <dbReference type="ARBA" id="ARBA00023098"/>
    </source>
</evidence>
<evidence type="ECO:0000256" key="5">
    <source>
        <dbReference type="ARBA" id="ARBA00023002"/>
    </source>
</evidence>
<dbReference type="Proteomes" id="UP001174909">
    <property type="component" value="Unassembled WGS sequence"/>
</dbReference>
<dbReference type="Gene3D" id="3.10.129.10">
    <property type="entry name" value="Hotdog Thioesterase"/>
    <property type="match status" value="1"/>
</dbReference>
<evidence type="ECO:0000256" key="9">
    <source>
        <dbReference type="ARBA" id="ARBA00023239"/>
    </source>
</evidence>
<dbReference type="PROSITE" id="PS00061">
    <property type="entry name" value="ADH_SHORT"/>
    <property type="match status" value="1"/>
</dbReference>
<gene>
    <name evidence="12" type="ORF">GBAR_LOCUS3974</name>
</gene>
<evidence type="ECO:0000256" key="2">
    <source>
        <dbReference type="ARBA" id="ARBA00005005"/>
    </source>
</evidence>
<dbReference type="SUPFAM" id="SSF54637">
    <property type="entry name" value="Thioesterase/thiol ester dehydrase-isomerase"/>
    <property type="match status" value="2"/>
</dbReference>
<keyword evidence="7" id="KW-0576">Peroxisome</keyword>
<dbReference type="InterPro" id="IPR020904">
    <property type="entry name" value="Sc_DH/Rdtase_CS"/>
</dbReference>
<dbReference type="GO" id="GO:0016491">
    <property type="term" value="F:oxidoreductase activity"/>
    <property type="evidence" value="ECO:0007669"/>
    <property type="project" value="UniProtKB-KW"/>
</dbReference>
<dbReference type="PRINTS" id="PR00080">
    <property type="entry name" value="SDRFAMILY"/>
</dbReference>
<evidence type="ECO:0000256" key="4">
    <source>
        <dbReference type="ARBA" id="ARBA00022832"/>
    </source>
</evidence>
<comment type="similarity">
    <text evidence="3">Belongs to the short-chain dehydrogenases/reductases (SDR) family.</text>
</comment>
<evidence type="ECO:0000256" key="8">
    <source>
        <dbReference type="ARBA" id="ARBA00023235"/>
    </source>
</evidence>
<dbReference type="Pfam" id="PF22622">
    <property type="entry name" value="MFE-2_hydrat-2_N"/>
    <property type="match status" value="1"/>
</dbReference>
<dbReference type="Gene3D" id="3.40.50.720">
    <property type="entry name" value="NAD(P)-binding Rossmann-like Domain"/>
    <property type="match status" value="1"/>
</dbReference>
<comment type="subcellular location">
    <subcellularLocation>
        <location evidence="1">Peroxisome</location>
    </subcellularLocation>
</comment>
<dbReference type="Pfam" id="PF02036">
    <property type="entry name" value="SCP2"/>
    <property type="match status" value="1"/>
</dbReference>
<evidence type="ECO:0000256" key="7">
    <source>
        <dbReference type="ARBA" id="ARBA00023140"/>
    </source>
</evidence>
<dbReference type="InterPro" id="IPR057326">
    <property type="entry name" value="KR_dom"/>
</dbReference>
<dbReference type="PANTHER" id="PTHR45024:SF2">
    <property type="entry name" value="SCP2 DOMAIN-CONTAINING PROTEIN"/>
    <property type="match status" value="1"/>
</dbReference>
<evidence type="ECO:0000256" key="3">
    <source>
        <dbReference type="ARBA" id="ARBA00006484"/>
    </source>
</evidence>
<proteinExistence type="inferred from homology"/>
<comment type="pathway">
    <text evidence="2">Lipid metabolism; fatty acid beta-oxidation.</text>
</comment>
<evidence type="ECO:0000256" key="1">
    <source>
        <dbReference type="ARBA" id="ARBA00004275"/>
    </source>
</evidence>
<dbReference type="Pfam" id="PF01575">
    <property type="entry name" value="MaoC_dehydratas"/>
    <property type="match status" value="1"/>
</dbReference>